<gene>
    <name evidence="1" type="ORF">L249_1262</name>
</gene>
<reference evidence="1 2" key="1">
    <citation type="journal article" date="2015" name="BMC Genomics">
        <title>Insights from the genome of Ophiocordyceps polyrhachis-furcata to pathogenicity and host specificity in insect fungi.</title>
        <authorList>
            <person name="Wichadakul D."/>
            <person name="Kobmoo N."/>
            <person name="Ingsriswang S."/>
            <person name="Tangphatsornruang S."/>
            <person name="Chantasingh D."/>
            <person name="Luangsa-ard J.J."/>
            <person name="Eurwilaichitr L."/>
        </authorList>
    </citation>
    <scope>NUCLEOTIDE SEQUENCE [LARGE SCALE GENOMIC DNA]</scope>
    <source>
        <strain evidence="1 2">BCC 54312</strain>
    </source>
</reference>
<accession>A0A367LCC2</accession>
<sequence>MRWLEQKILERQALDILPALFPTNKELHFRPKRSLVSASHGGASTFECLSCYLVHNGSYGISHTPLVQGFDLSHGNSSTIVRNVYDVTLSMLTLDKNPDG</sequence>
<organism evidence="1 2">
    <name type="scientific">Ophiocordyceps polyrhachis-furcata BCC 54312</name>
    <dbReference type="NCBI Taxonomy" id="1330021"/>
    <lineage>
        <taxon>Eukaryota</taxon>
        <taxon>Fungi</taxon>
        <taxon>Dikarya</taxon>
        <taxon>Ascomycota</taxon>
        <taxon>Pezizomycotina</taxon>
        <taxon>Sordariomycetes</taxon>
        <taxon>Hypocreomycetidae</taxon>
        <taxon>Hypocreales</taxon>
        <taxon>Ophiocordycipitaceae</taxon>
        <taxon>Ophiocordyceps</taxon>
    </lineage>
</organism>
<dbReference type="EMBL" id="LKCN02000007">
    <property type="protein sequence ID" value="RCI12066.1"/>
    <property type="molecule type" value="Genomic_DNA"/>
</dbReference>
<keyword evidence="2" id="KW-1185">Reference proteome</keyword>
<name>A0A367LCC2_9HYPO</name>
<evidence type="ECO:0000313" key="2">
    <source>
        <dbReference type="Proteomes" id="UP000253664"/>
    </source>
</evidence>
<dbReference type="Proteomes" id="UP000253664">
    <property type="component" value="Unassembled WGS sequence"/>
</dbReference>
<proteinExistence type="predicted"/>
<dbReference type="AlphaFoldDB" id="A0A367LCC2"/>
<comment type="caution">
    <text evidence="1">The sequence shown here is derived from an EMBL/GenBank/DDBJ whole genome shotgun (WGS) entry which is preliminary data.</text>
</comment>
<protein>
    <submittedName>
        <fullName evidence="1">Uncharacterized protein</fullName>
    </submittedName>
</protein>
<evidence type="ECO:0000313" key="1">
    <source>
        <dbReference type="EMBL" id="RCI12066.1"/>
    </source>
</evidence>